<dbReference type="CDD" id="cd00140">
    <property type="entry name" value="beta_clamp"/>
    <property type="match status" value="1"/>
</dbReference>
<sequence>MNITVAKADINNALAIVAKALPGKSAFTILTCVSIHAENGKVTLLAGDGCTTIQHAVSADVKEPGMVVVSGRNLIDICKSLPGDVEMATDGTMLTVKSGRSKINLISVGEKHPDSITGSIPSGKTIILPGEVLKFMVHNTAFACASKEARPVFNGVYFEFGEKTVAVASNTHRMATATEKTPEIGPDESGNVIVPGTVAKDVASMVQSDSDVQITYGPAMIEFCFGDTVVRTRLIEGIYPNFRRVIPESSTITAKVKSNEFLDALKRAAIVGKNSEYSTVKLQFENESVMITATDAHVGQLEESVPIELSGEAVTMAVNVTYLLDYLQTSTSETITFRMTGPLVPCLLQDEDDSRVYIVTPVRMH</sequence>
<comment type="function">
    <text evidence="10">Confers DNA tethering and processivity to DNA polymerases and other proteins. Acts as a clamp, forming a ring around DNA (a reaction catalyzed by the clamp-loading complex) which diffuses in an ATP-independent manner freely and bidirectionally along dsDNA. Initially characterized for its ability to contact the catalytic subunit of DNA polymerase III (Pol III), a complex, multichain enzyme responsible for most of the replicative synthesis in bacteria; Pol III exhibits 3'-5' exonuclease proofreading activity. The beta chain is required for initiation of replication as well as for processivity of DNA replication.</text>
</comment>
<dbReference type="Pfam" id="PF00712">
    <property type="entry name" value="DNA_pol3_beta"/>
    <property type="match status" value="1"/>
</dbReference>
<evidence type="ECO:0000256" key="1">
    <source>
        <dbReference type="ARBA" id="ARBA00004496"/>
    </source>
</evidence>
<evidence type="ECO:0000256" key="6">
    <source>
        <dbReference type="ARBA" id="ARBA00022695"/>
    </source>
</evidence>
<dbReference type="GO" id="GO:0003887">
    <property type="term" value="F:DNA-directed DNA polymerase activity"/>
    <property type="evidence" value="ECO:0007669"/>
    <property type="project" value="UniProtKB-UniRule"/>
</dbReference>
<evidence type="ECO:0000256" key="2">
    <source>
        <dbReference type="ARBA" id="ARBA00010752"/>
    </source>
</evidence>
<dbReference type="PIRSF" id="PIRSF000804">
    <property type="entry name" value="DNA_pol_III_b"/>
    <property type="match status" value="1"/>
</dbReference>
<dbReference type="InterPro" id="IPR046938">
    <property type="entry name" value="DNA_clamp_sf"/>
</dbReference>
<dbReference type="Pfam" id="PF02768">
    <property type="entry name" value="DNA_pol3_beta_3"/>
    <property type="match status" value="1"/>
</dbReference>
<feature type="domain" description="DNA polymerase III beta sliding clamp C-terminal" evidence="13">
    <location>
        <begin position="243"/>
        <end position="359"/>
    </location>
</feature>
<dbReference type="GO" id="GO:0003677">
    <property type="term" value="F:DNA binding"/>
    <property type="evidence" value="ECO:0007669"/>
    <property type="project" value="UniProtKB-UniRule"/>
</dbReference>
<proteinExistence type="inferred from homology"/>
<dbReference type="InterPro" id="IPR022634">
    <property type="entry name" value="DNA_polIII_beta_N"/>
</dbReference>
<evidence type="ECO:0000256" key="10">
    <source>
        <dbReference type="PIRNR" id="PIRNR000804"/>
    </source>
</evidence>
<feature type="domain" description="DNA polymerase III beta sliding clamp N-terminal" evidence="11">
    <location>
        <begin position="1"/>
        <end position="105"/>
    </location>
</feature>
<dbReference type="eggNOG" id="COG0592">
    <property type="taxonomic scope" value="Bacteria"/>
</dbReference>
<dbReference type="STRING" id="1009370.ALO_12741"/>
<dbReference type="Gene3D" id="3.70.10.10">
    <property type="match status" value="1"/>
</dbReference>
<dbReference type="PANTHER" id="PTHR30478">
    <property type="entry name" value="DNA POLYMERASE III SUBUNIT BETA"/>
    <property type="match status" value="1"/>
</dbReference>
<keyword evidence="6 10" id="KW-0548">Nucleotidyltransferase</keyword>
<dbReference type="PANTHER" id="PTHR30478:SF0">
    <property type="entry name" value="BETA SLIDING CLAMP"/>
    <property type="match status" value="1"/>
</dbReference>
<keyword evidence="5 10" id="KW-0808">Transferase</keyword>
<comment type="caution">
    <text evidence="14">The sequence shown here is derived from an EMBL/GenBank/DDBJ whole genome shotgun (WGS) entry which is preliminary data.</text>
</comment>
<keyword evidence="15" id="KW-1185">Reference proteome</keyword>
<dbReference type="SUPFAM" id="SSF55979">
    <property type="entry name" value="DNA clamp"/>
    <property type="match status" value="3"/>
</dbReference>
<keyword evidence="4 10" id="KW-0963">Cytoplasm</keyword>
<feature type="domain" description="DNA polymerase III beta sliding clamp central" evidence="12">
    <location>
        <begin position="128"/>
        <end position="241"/>
    </location>
</feature>
<keyword evidence="8 10" id="KW-0239">DNA-directed DNA polymerase</keyword>
<evidence type="ECO:0000256" key="7">
    <source>
        <dbReference type="ARBA" id="ARBA00022705"/>
    </source>
</evidence>
<dbReference type="OrthoDB" id="8421503at2"/>
<evidence type="ECO:0000313" key="15">
    <source>
        <dbReference type="Proteomes" id="UP000003240"/>
    </source>
</evidence>
<protein>
    <recommendedName>
        <fullName evidence="3 10">Beta sliding clamp</fullName>
    </recommendedName>
</protein>
<dbReference type="NCBIfam" id="TIGR00663">
    <property type="entry name" value="dnan"/>
    <property type="match status" value="1"/>
</dbReference>
<evidence type="ECO:0000256" key="5">
    <source>
        <dbReference type="ARBA" id="ARBA00022679"/>
    </source>
</evidence>
<evidence type="ECO:0000259" key="13">
    <source>
        <dbReference type="Pfam" id="PF02768"/>
    </source>
</evidence>
<evidence type="ECO:0000256" key="4">
    <source>
        <dbReference type="ARBA" id="ARBA00022490"/>
    </source>
</evidence>
<evidence type="ECO:0000256" key="3">
    <source>
        <dbReference type="ARBA" id="ARBA00021035"/>
    </source>
</evidence>
<dbReference type="GO" id="GO:0005737">
    <property type="term" value="C:cytoplasm"/>
    <property type="evidence" value="ECO:0007669"/>
    <property type="project" value="UniProtKB-SubCell"/>
</dbReference>
<evidence type="ECO:0000256" key="8">
    <source>
        <dbReference type="ARBA" id="ARBA00022932"/>
    </source>
</evidence>
<dbReference type="SMART" id="SM00480">
    <property type="entry name" value="POL3Bc"/>
    <property type="match status" value="1"/>
</dbReference>
<reference evidence="14 15" key="1">
    <citation type="journal article" date="2011" name="EMBO J.">
        <title>Structural diversity of bacterial flagellar motors.</title>
        <authorList>
            <person name="Chen S."/>
            <person name="Beeby M."/>
            <person name="Murphy G.E."/>
            <person name="Leadbetter J.R."/>
            <person name="Hendrixson D.R."/>
            <person name="Briegel A."/>
            <person name="Li Z."/>
            <person name="Shi J."/>
            <person name="Tocheva E.I."/>
            <person name="Muller A."/>
            <person name="Dobro M.J."/>
            <person name="Jensen G.J."/>
        </authorList>
    </citation>
    <scope>NUCLEOTIDE SEQUENCE [LARGE SCALE GENOMIC DNA]</scope>
    <source>
        <strain evidence="14 15">DSM 6540</strain>
    </source>
</reference>
<comment type="similarity">
    <text evidence="2 10">Belongs to the beta sliding clamp family.</text>
</comment>
<organism evidence="14 15">
    <name type="scientific">Acetonema longum DSM 6540</name>
    <dbReference type="NCBI Taxonomy" id="1009370"/>
    <lineage>
        <taxon>Bacteria</taxon>
        <taxon>Bacillati</taxon>
        <taxon>Bacillota</taxon>
        <taxon>Negativicutes</taxon>
        <taxon>Acetonemataceae</taxon>
        <taxon>Acetonema</taxon>
    </lineage>
</organism>
<accession>F7NKD5</accession>
<dbReference type="AlphaFoldDB" id="F7NKD5"/>
<dbReference type="GO" id="GO:0006271">
    <property type="term" value="P:DNA strand elongation involved in DNA replication"/>
    <property type="evidence" value="ECO:0007669"/>
    <property type="project" value="TreeGrafter"/>
</dbReference>
<name>F7NKD5_9FIRM</name>
<dbReference type="Gene3D" id="3.10.150.10">
    <property type="entry name" value="DNA Polymerase III, subunit A, domain 2"/>
    <property type="match status" value="1"/>
</dbReference>
<dbReference type="Proteomes" id="UP000003240">
    <property type="component" value="Unassembled WGS sequence"/>
</dbReference>
<dbReference type="InterPro" id="IPR022635">
    <property type="entry name" value="DNA_polIII_beta_C"/>
</dbReference>
<comment type="subcellular location">
    <subcellularLocation>
        <location evidence="1 10">Cytoplasm</location>
    </subcellularLocation>
</comment>
<dbReference type="Pfam" id="PF02767">
    <property type="entry name" value="DNA_pol3_beta_2"/>
    <property type="match status" value="1"/>
</dbReference>
<gene>
    <name evidence="14" type="ORF">ALO_12741</name>
</gene>
<evidence type="ECO:0000313" key="14">
    <source>
        <dbReference type="EMBL" id="EGO63576.1"/>
    </source>
</evidence>
<keyword evidence="9" id="KW-0238">DNA-binding</keyword>
<evidence type="ECO:0000256" key="9">
    <source>
        <dbReference type="ARBA" id="ARBA00023125"/>
    </source>
</evidence>
<evidence type="ECO:0000259" key="12">
    <source>
        <dbReference type="Pfam" id="PF02767"/>
    </source>
</evidence>
<dbReference type="InterPro" id="IPR001001">
    <property type="entry name" value="DNA_polIII_beta"/>
</dbReference>
<dbReference type="RefSeq" id="WP_004096237.1">
    <property type="nucleotide sequence ID" value="NZ_AFGF01000107.1"/>
</dbReference>
<dbReference type="InterPro" id="IPR022637">
    <property type="entry name" value="DNA_polIII_beta_cen"/>
</dbReference>
<comment type="subunit">
    <text evidence="10">Forms a ring-shaped head-to-tail homodimer around DNA.</text>
</comment>
<dbReference type="GO" id="GO:0009360">
    <property type="term" value="C:DNA polymerase III complex"/>
    <property type="evidence" value="ECO:0007669"/>
    <property type="project" value="InterPro"/>
</dbReference>
<evidence type="ECO:0000259" key="11">
    <source>
        <dbReference type="Pfam" id="PF00712"/>
    </source>
</evidence>
<dbReference type="EMBL" id="AFGF01000107">
    <property type="protein sequence ID" value="EGO63576.1"/>
    <property type="molecule type" value="Genomic_DNA"/>
</dbReference>
<keyword evidence="7 10" id="KW-0235">DNA replication</keyword>
<dbReference type="GO" id="GO:0008408">
    <property type="term" value="F:3'-5' exonuclease activity"/>
    <property type="evidence" value="ECO:0007669"/>
    <property type="project" value="InterPro"/>
</dbReference>